<dbReference type="Gene3D" id="3.60.15.10">
    <property type="entry name" value="Ribonuclease Z/Hydroxyacylglutathione hydrolase-like"/>
    <property type="match status" value="1"/>
</dbReference>
<evidence type="ECO:0000259" key="6">
    <source>
        <dbReference type="SMART" id="SM00849"/>
    </source>
</evidence>
<dbReference type="GO" id="GO:0046872">
    <property type="term" value="F:metal ion binding"/>
    <property type="evidence" value="ECO:0007669"/>
    <property type="project" value="UniProtKB-KW"/>
</dbReference>
<comment type="cofactor">
    <cofactor evidence="1">
        <name>Zn(2+)</name>
        <dbReference type="ChEBI" id="CHEBI:29105"/>
    </cofactor>
</comment>
<protein>
    <submittedName>
        <fullName evidence="7">Hydroxyacylglutathione hydrolase</fullName>
    </submittedName>
</protein>
<keyword evidence="8" id="KW-1185">Reference proteome</keyword>
<dbReference type="EMBL" id="LTDL01000022">
    <property type="protein sequence ID" value="OAG31142.1"/>
    <property type="molecule type" value="Genomic_DNA"/>
</dbReference>
<sequence length="255" mass="28372">MKVFPVRTRETNLMYIVVGREKNLILVDAIDIPAIKECLSSNKIEYSSTIALTTHSHPDHNSGNPKLEEHFPGITIYAGSSRSYAHHLSKDREAFVFGDFSVTPIHTPCHTLDSLSYLVRGSSGEESAIFVGDTLFYLGCGKFFEGPAEMMAKSLQAITSVPEQTTVYYGHNYNLANLQFRLEFAPSPNLPEKEFLTVGEEKKWNLFINTDLLATRPEFSALSPVARLKKLRELKDAWNPGSSAASPAPRHPQGL</sequence>
<dbReference type="OrthoDB" id="515692at2759"/>
<dbReference type="InterPro" id="IPR035680">
    <property type="entry name" value="Clx_II_MBL"/>
</dbReference>
<evidence type="ECO:0000256" key="3">
    <source>
        <dbReference type="ARBA" id="ARBA00022723"/>
    </source>
</evidence>
<dbReference type="InterPro" id="IPR001279">
    <property type="entry name" value="Metallo-B-lactamas"/>
</dbReference>
<dbReference type="SUPFAM" id="SSF56281">
    <property type="entry name" value="Metallo-hydrolase/oxidoreductase"/>
    <property type="match status" value="1"/>
</dbReference>
<dbReference type="CDD" id="cd07723">
    <property type="entry name" value="hydroxyacylglutathione_hydrolase_MBL-fold"/>
    <property type="match status" value="1"/>
</dbReference>
<keyword evidence="5" id="KW-0862">Zinc</keyword>
<dbReference type="STRING" id="1805483.A0A177EJ37"/>
<keyword evidence="4 7" id="KW-0378">Hydrolase</keyword>
<proteinExistence type="inferred from homology"/>
<dbReference type="PANTHER" id="PTHR11935:SF116">
    <property type="entry name" value="HYDROLASE PNKD-RELATED"/>
    <property type="match status" value="1"/>
</dbReference>
<dbReference type="RefSeq" id="XP_067544866.1">
    <property type="nucleotide sequence ID" value="XM_067689334.1"/>
</dbReference>
<comment type="similarity">
    <text evidence="2">Belongs to the metallo-beta-lactamase superfamily. Glyoxalase II family.</text>
</comment>
<name>A0A177EJ37_9MICR</name>
<evidence type="ECO:0000313" key="8">
    <source>
        <dbReference type="Proteomes" id="UP000185944"/>
    </source>
</evidence>
<reference evidence="7 8" key="1">
    <citation type="submission" date="2016-02" db="EMBL/GenBank/DDBJ databases">
        <title>Discovery of a natural microsporidian pathogen with a broad tissue tropism in Caenorhabditis elegans.</title>
        <authorList>
            <person name="Luallen R.J."/>
            <person name="Reinke A.W."/>
            <person name="Tong L."/>
            <person name="Botts M.R."/>
            <person name="Felix M.-A."/>
            <person name="Troemel E.R."/>
        </authorList>
    </citation>
    <scope>NUCLEOTIDE SEQUENCE [LARGE SCALE GENOMIC DNA]</scope>
    <source>
        <strain evidence="7 8">JUm2807</strain>
    </source>
</reference>
<organism evidence="7 8">
    <name type="scientific">Nematocida displodere</name>
    <dbReference type="NCBI Taxonomy" id="1805483"/>
    <lineage>
        <taxon>Eukaryota</taxon>
        <taxon>Fungi</taxon>
        <taxon>Fungi incertae sedis</taxon>
        <taxon>Microsporidia</taxon>
        <taxon>Nematocida</taxon>
    </lineage>
</organism>
<dbReference type="Pfam" id="PF00753">
    <property type="entry name" value="Lactamase_B"/>
    <property type="match status" value="1"/>
</dbReference>
<dbReference type="UniPathway" id="UPA00619">
    <property type="reaction ID" value="UER00676"/>
</dbReference>
<evidence type="ECO:0000256" key="1">
    <source>
        <dbReference type="ARBA" id="ARBA00001947"/>
    </source>
</evidence>
<dbReference type="GO" id="GO:0016787">
    <property type="term" value="F:hydrolase activity"/>
    <property type="evidence" value="ECO:0007669"/>
    <property type="project" value="UniProtKB-KW"/>
</dbReference>
<feature type="domain" description="Metallo-beta-lactamase" evidence="6">
    <location>
        <begin position="11"/>
        <end position="171"/>
    </location>
</feature>
<dbReference type="SMART" id="SM00849">
    <property type="entry name" value="Lactamase_B"/>
    <property type="match status" value="1"/>
</dbReference>
<comment type="caution">
    <text evidence="7">The sequence shown here is derived from an EMBL/GenBank/DDBJ whole genome shotgun (WGS) entry which is preliminary data.</text>
</comment>
<dbReference type="Proteomes" id="UP000185944">
    <property type="component" value="Unassembled WGS sequence"/>
</dbReference>
<evidence type="ECO:0000256" key="2">
    <source>
        <dbReference type="ARBA" id="ARBA00006759"/>
    </source>
</evidence>
<accession>A0A177EJ37</accession>
<dbReference type="AlphaFoldDB" id="A0A177EJ37"/>
<dbReference type="InterPro" id="IPR036866">
    <property type="entry name" value="RibonucZ/Hydroxyglut_hydro"/>
</dbReference>
<keyword evidence="3" id="KW-0479">Metal-binding</keyword>
<evidence type="ECO:0000256" key="5">
    <source>
        <dbReference type="ARBA" id="ARBA00022833"/>
    </source>
</evidence>
<dbReference type="VEuPathDB" id="MicrosporidiaDB:NEDG_01916"/>
<dbReference type="PANTHER" id="PTHR11935">
    <property type="entry name" value="BETA LACTAMASE DOMAIN"/>
    <property type="match status" value="1"/>
</dbReference>
<evidence type="ECO:0000313" key="7">
    <source>
        <dbReference type="EMBL" id="OAG31142.1"/>
    </source>
</evidence>
<gene>
    <name evidence="7" type="ORF">NEDG_01916</name>
</gene>
<evidence type="ECO:0000256" key="4">
    <source>
        <dbReference type="ARBA" id="ARBA00022801"/>
    </source>
</evidence>
<dbReference type="GeneID" id="93648266"/>